<reference evidence="1 2" key="1">
    <citation type="journal article" date="2016" name="J. Gen. Virol.">
        <title>Genomic characterization of a novel poxvirus from a flying fox: evidence for a new genus?</title>
        <authorList>
            <person name="O'Dea M.A."/>
            <person name="Tu S.L."/>
            <person name="Pang S."/>
            <person name="De Ridder T."/>
            <person name="Jackson B."/>
            <person name="Upton C."/>
        </authorList>
    </citation>
    <scope>NUCLEOTIDE SEQUENCE [LARGE SCALE GENOMIC DNA]</scope>
    <source>
        <strain evidence="1 2">Australia</strain>
    </source>
</reference>
<proteinExistence type="predicted"/>
<dbReference type="GeneID" id="28340400"/>
<dbReference type="RefSeq" id="YP_009268788.1">
    <property type="nucleotide sequence ID" value="NC_030656.1"/>
</dbReference>
<protein>
    <submittedName>
        <fullName evidence="1">Imv membrane protein</fullName>
    </submittedName>
</protein>
<dbReference type="InterPro" id="IPR004251">
    <property type="entry name" value="Pox_virus_G9/A16"/>
</dbReference>
<dbReference type="OrthoDB" id="14716at10239"/>
<dbReference type="Proteomes" id="UP000203626">
    <property type="component" value="Segment"/>
</dbReference>
<sequence>MDPKTDKEIYEYCDANPTDIRCRCLNPDPSIVKIGKETRLPYYCWYEPCKRADALLPAFLKKNISRCNVSDCSVSLGHVSLQKGNMNVFNVCGSHTHTTVKFSAKYLNQDIVYPIFDPKQWLPFIIIAFSIVILISK</sequence>
<accession>A0A1B1MRF1</accession>
<dbReference type="EMBL" id="KU980965">
    <property type="protein sequence ID" value="ANS71157.1"/>
    <property type="molecule type" value="Genomic_DNA"/>
</dbReference>
<gene>
    <name evidence="1" type="ORF">PTPV-Aus-073</name>
</gene>
<keyword evidence="2" id="KW-1185">Reference proteome</keyword>
<evidence type="ECO:0000313" key="1">
    <source>
        <dbReference type="EMBL" id="ANS71157.1"/>
    </source>
</evidence>
<dbReference type="Pfam" id="PF03003">
    <property type="entry name" value="Pox_G9-A16"/>
    <property type="match status" value="1"/>
</dbReference>
<dbReference type="KEGG" id="vg:28340400"/>
<name>A0A1B1MRF1_9POXV</name>
<evidence type="ECO:0000313" key="2">
    <source>
        <dbReference type="Proteomes" id="UP000203626"/>
    </source>
</evidence>
<organism evidence="1 2">
    <name type="scientific">Pteropox virus</name>
    <dbReference type="NCBI Taxonomy" id="1873698"/>
    <lineage>
        <taxon>Viruses</taxon>
        <taxon>Varidnaviria</taxon>
        <taxon>Bamfordvirae</taxon>
        <taxon>Nucleocytoviricota</taxon>
        <taxon>Pokkesviricetes</taxon>
        <taxon>Chitovirales</taxon>
        <taxon>Poxviridae</taxon>
        <taxon>Chordopoxvirinae</taxon>
        <taxon>Pteropopoxvirus</taxon>
        <taxon>Pteropopoxvirus pteropox</taxon>
    </lineage>
</organism>